<dbReference type="GO" id="GO:0043905">
    <property type="term" value="F:L-seryl-tRNA(Thr) hydrolase activity"/>
    <property type="evidence" value="ECO:0007669"/>
    <property type="project" value="EnsemblFungi"/>
</dbReference>
<dbReference type="Gene3D" id="2.40.30.130">
    <property type="match status" value="1"/>
</dbReference>
<name>A0A1G4K4B0_9SACH</name>
<dbReference type="GO" id="GO:0004812">
    <property type="term" value="F:aminoacyl-tRNA ligase activity"/>
    <property type="evidence" value="ECO:0007669"/>
    <property type="project" value="InterPro"/>
</dbReference>
<evidence type="ECO:0000313" key="7">
    <source>
        <dbReference type="Proteomes" id="UP000190274"/>
    </source>
</evidence>
<keyword evidence="3" id="KW-0479">Metal-binding</keyword>
<feature type="domain" description="Threonyl/alanyl tRNA synthetase SAD" evidence="5">
    <location>
        <begin position="205"/>
        <end position="249"/>
    </location>
</feature>
<dbReference type="Gene3D" id="3.30.980.10">
    <property type="entry name" value="Threonyl-trna Synthetase, Chain A, domain 2"/>
    <property type="match status" value="1"/>
</dbReference>
<sequence>MAATVRNPTIVGALACQKNSFLKKDFRTTVVQCEPTKKKSVYELILQDTILFPEGGGQPSDSGLIRSAGSKDEIVVSQVVRKGLNAVHLINEHVEPGTEVCLEINWQKRMDFMQQHTGQHLVSAILDDKWKLDTLSWSMGGVPTDKKPIVEPYELFNYIEIGRKLSEEELLKLSDACNDYITVQDQPITVTEHGSEAIDAEKGAMRTICIGKLDANPCCGTHLQNTSQIGSILFSPFQTSARGTNSRVYFMCGSRVLKYAKFAHTMTSRSKTLLSCSEAEIPQKIELQRAMTQKVSKREQYWMKEVANSKAASLFDAVVEKRKAWLALDEFGTLDMLSLVQKTLTSKIEEQKIEGYKFVICGREKATNSGVVMIVSDSADEIANVASSLGQLVEKLKGGGGKKGGKWQGKVAEYGKPEWDSLVQFLGDNF</sequence>
<keyword evidence="4" id="KW-0862">Zinc</keyword>
<dbReference type="InterPro" id="IPR051335">
    <property type="entry name" value="Alanyl-tRNA_Editing_Enzymes"/>
</dbReference>
<dbReference type="GO" id="GO:0005524">
    <property type="term" value="F:ATP binding"/>
    <property type="evidence" value="ECO:0007669"/>
    <property type="project" value="InterPro"/>
</dbReference>
<comment type="similarity">
    <text evidence="2">Belongs to the class-II aminoacyl-tRNA synthetase family. Alax-L subfamily.</text>
</comment>
<dbReference type="PANTHER" id="PTHR43462">
    <property type="entry name" value="ALANYL-TRNA EDITING PROTEIN"/>
    <property type="match status" value="1"/>
</dbReference>
<dbReference type="InterPro" id="IPR012947">
    <property type="entry name" value="tRNA_SAD"/>
</dbReference>
<dbReference type="GO" id="GO:0046872">
    <property type="term" value="F:metal ion binding"/>
    <property type="evidence" value="ECO:0007669"/>
    <property type="project" value="UniProtKB-KW"/>
</dbReference>
<proteinExistence type="inferred from homology"/>
<evidence type="ECO:0000256" key="3">
    <source>
        <dbReference type="ARBA" id="ARBA00022723"/>
    </source>
</evidence>
<dbReference type="OrthoDB" id="288942at2759"/>
<accession>A0A1G4K4B0</accession>
<dbReference type="SUPFAM" id="SSF55186">
    <property type="entry name" value="ThrRS/AlaRS common domain"/>
    <property type="match status" value="1"/>
</dbReference>
<dbReference type="SMART" id="SM00863">
    <property type="entry name" value="tRNA_SAD"/>
    <property type="match status" value="1"/>
</dbReference>
<evidence type="ECO:0000256" key="1">
    <source>
        <dbReference type="ARBA" id="ARBA00001947"/>
    </source>
</evidence>
<evidence type="ECO:0000313" key="6">
    <source>
        <dbReference type="EMBL" id="SCU98571.1"/>
    </source>
</evidence>
<dbReference type="Pfam" id="PF07973">
    <property type="entry name" value="tRNA_SAD"/>
    <property type="match status" value="1"/>
</dbReference>
<dbReference type="FunFam" id="2.40.30.130:FF:000016">
    <property type="entry name" value="YNL040W-like protein"/>
    <property type="match status" value="1"/>
</dbReference>
<dbReference type="InterPro" id="IPR018163">
    <property type="entry name" value="Thr/Ala-tRNA-synth_IIc_edit"/>
</dbReference>
<dbReference type="AlphaFoldDB" id="A0A1G4K4B0"/>
<protein>
    <submittedName>
        <fullName evidence="6">LADA_0H13960g1_1</fullName>
    </submittedName>
</protein>
<keyword evidence="7" id="KW-1185">Reference proteome</keyword>
<dbReference type="GO" id="GO:0043039">
    <property type="term" value="P:tRNA aminoacylation"/>
    <property type="evidence" value="ECO:0007669"/>
    <property type="project" value="InterPro"/>
</dbReference>
<evidence type="ECO:0000259" key="5">
    <source>
        <dbReference type="SMART" id="SM00863"/>
    </source>
</evidence>
<dbReference type="Proteomes" id="UP000190274">
    <property type="component" value="Chromosome H"/>
</dbReference>
<evidence type="ECO:0000256" key="4">
    <source>
        <dbReference type="ARBA" id="ARBA00022833"/>
    </source>
</evidence>
<dbReference type="InterPro" id="IPR009000">
    <property type="entry name" value="Transl_B-barrel_sf"/>
</dbReference>
<dbReference type="EMBL" id="LT598461">
    <property type="protein sequence ID" value="SCU98571.1"/>
    <property type="molecule type" value="Genomic_DNA"/>
</dbReference>
<organism evidence="6 7">
    <name type="scientific">Lachancea dasiensis</name>
    <dbReference type="NCBI Taxonomy" id="1072105"/>
    <lineage>
        <taxon>Eukaryota</taxon>
        <taxon>Fungi</taxon>
        <taxon>Dikarya</taxon>
        <taxon>Ascomycota</taxon>
        <taxon>Saccharomycotina</taxon>
        <taxon>Saccharomycetes</taxon>
        <taxon>Saccharomycetales</taxon>
        <taxon>Saccharomycetaceae</taxon>
        <taxon>Lachancea</taxon>
    </lineage>
</organism>
<dbReference type="GO" id="GO:0002196">
    <property type="term" value="F:Ser-tRNA(Ala) deacylase activity"/>
    <property type="evidence" value="ECO:0007669"/>
    <property type="project" value="EnsemblFungi"/>
</dbReference>
<dbReference type="PANTHER" id="PTHR43462:SF1">
    <property type="entry name" value="ALANYL-TRNA EDITING PROTEIN AARSD1"/>
    <property type="match status" value="1"/>
</dbReference>
<dbReference type="STRING" id="1266660.A0A1G4K4B0"/>
<dbReference type="SUPFAM" id="SSF50447">
    <property type="entry name" value="Translation proteins"/>
    <property type="match status" value="1"/>
</dbReference>
<reference evidence="6 7" key="1">
    <citation type="submission" date="2016-03" db="EMBL/GenBank/DDBJ databases">
        <authorList>
            <person name="Devillers H."/>
        </authorList>
    </citation>
    <scope>NUCLEOTIDE SEQUENCE [LARGE SCALE GENOMIC DNA]</scope>
    <source>
        <strain evidence="6">CBS 10888</strain>
    </source>
</reference>
<evidence type="ECO:0000256" key="2">
    <source>
        <dbReference type="ARBA" id="ARBA00008429"/>
    </source>
</evidence>
<comment type="cofactor">
    <cofactor evidence="1">
        <name>Zn(2+)</name>
        <dbReference type="ChEBI" id="CHEBI:29105"/>
    </cofactor>
</comment>
<gene>
    <name evidence="6" type="ORF">LADA_0H13960G</name>
</gene>